<name>A0ABT0B4K9_9SPHN</name>
<protein>
    <submittedName>
        <fullName evidence="2">GNAT family N-acetyltransferase</fullName>
    </submittedName>
</protein>
<dbReference type="Proteomes" id="UP001162880">
    <property type="component" value="Unassembled WGS sequence"/>
</dbReference>
<evidence type="ECO:0000313" key="3">
    <source>
        <dbReference type="Proteomes" id="UP001162880"/>
    </source>
</evidence>
<gene>
    <name evidence="2" type="ORF">MTR64_15520</name>
</gene>
<evidence type="ECO:0000259" key="1">
    <source>
        <dbReference type="PROSITE" id="PS51186"/>
    </source>
</evidence>
<dbReference type="PANTHER" id="PTHR43610:SF1">
    <property type="entry name" value="N-ACETYLTRANSFERASE DOMAIN-CONTAINING PROTEIN"/>
    <property type="match status" value="1"/>
</dbReference>
<dbReference type="Pfam" id="PF13302">
    <property type="entry name" value="Acetyltransf_3"/>
    <property type="match status" value="1"/>
</dbReference>
<dbReference type="Gene3D" id="3.40.630.30">
    <property type="match status" value="1"/>
</dbReference>
<comment type="caution">
    <text evidence="2">The sequence shown here is derived from an EMBL/GenBank/DDBJ whole genome shotgun (WGS) entry which is preliminary data.</text>
</comment>
<evidence type="ECO:0000313" key="2">
    <source>
        <dbReference type="EMBL" id="MCJ2179980.1"/>
    </source>
</evidence>
<dbReference type="InterPro" id="IPR016181">
    <property type="entry name" value="Acyl_CoA_acyltransferase"/>
</dbReference>
<dbReference type="RefSeq" id="WP_243995277.1">
    <property type="nucleotide sequence ID" value="NZ_JALHLE010000026.1"/>
</dbReference>
<organism evidence="2 3">
    <name type="scientific">Novosphingobium album</name>
    <name type="common">ex Hu et al. 2023</name>
    <dbReference type="NCBI Taxonomy" id="2930093"/>
    <lineage>
        <taxon>Bacteria</taxon>
        <taxon>Pseudomonadati</taxon>
        <taxon>Pseudomonadota</taxon>
        <taxon>Alphaproteobacteria</taxon>
        <taxon>Sphingomonadales</taxon>
        <taxon>Sphingomonadaceae</taxon>
        <taxon>Novosphingobium</taxon>
    </lineage>
</organism>
<feature type="domain" description="N-acetyltransferase" evidence="1">
    <location>
        <begin position="12"/>
        <end position="171"/>
    </location>
</feature>
<proteinExistence type="predicted"/>
<sequence>MDRQPVLEGDRLVLRPLVPEDWDALFAVASDPQIWARHPAHDRWQEPVFRQFFADAFARGGALAIVDRDSGEIIGSSQFDKPEIEGPGQIEIGWSFLARAYWGKGYNAEFKRMMLAHALAHYPVAIFQVGEDNVISRRAMENIGGVLTDRTRVFERGGTLVRHVIYEITREGFAGGPLG</sequence>
<dbReference type="InterPro" id="IPR000182">
    <property type="entry name" value="GNAT_dom"/>
</dbReference>
<dbReference type="PANTHER" id="PTHR43610">
    <property type="entry name" value="BLL6696 PROTEIN"/>
    <property type="match status" value="1"/>
</dbReference>
<dbReference type="PROSITE" id="PS51186">
    <property type="entry name" value="GNAT"/>
    <property type="match status" value="1"/>
</dbReference>
<reference evidence="2" key="1">
    <citation type="submission" date="2022-03" db="EMBL/GenBank/DDBJ databases">
        <title>Identification of a novel bacterium isolated from mangrove sediments.</title>
        <authorList>
            <person name="Pan X."/>
        </authorList>
    </citation>
    <scope>NUCLEOTIDE SEQUENCE</scope>
    <source>
        <strain evidence="2">B2580</strain>
    </source>
</reference>
<dbReference type="SUPFAM" id="SSF55729">
    <property type="entry name" value="Acyl-CoA N-acyltransferases (Nat)"/>
    <property type="match status" value="1"/>
</dbReference>
<accession>A0ABT0B4K9</accession>
<dbReference type="EMBL" id="JALHLE010000026">
    <property type="protein sequence ID" value="MCJ2179980.1"/>
    <property type="molecule type" value="Genomic_DNA"/>
</dbReference>
<keyword evidence="3" id="KW-1185">Reference proteome</keyword>